<proteinExistence type="predicted"/>
<evidence type="ECO:0000259" key="4">
    <source>
        <dbReference type="PROSITE" id="PS50111"/>
    </source>
</evidence>
<dbReference type="GO" id="GO:0016020">
    <property type="term" value="C:membrane"/>
    <property type="evidence" value="ECO:0007669"/>
    <property type="project" value="InterPro"/>
</dbReference>
<dbReference type="PROSITE" id="PS50111">
    <property type="entry name" value="CHEMOTAXIS_TRANSDUC_2"/>
    <property type="match status" value="1"/>
</dbReference>
<dbReference type="PANTHER" id="PTHR32089">
    <property type="entry name" value="METHYL-ACCEPTING CHEMOTAXIS PROTEIN MCPB"/>
    <property type="match status" value="1"/>
</dbReference>
<sequence>MIEGAIKAANPGAIDAVAKSCGDLAVGCTGAATYVTQVADSLGRQMQVLADLEQVTAALEADQRRAADSTDEARLLAEKAGTKLDEGTKIIAQSLHDFTALTELVVRLGEQVTNFAAAMTQVQRVTAGIDSIARTTNMLALNAAIEAERAGAAGRTFAVVAAEVKKLAQDTRGATEEISATVASLAHEAETFVAEIGAGVAKSRAAQSSFGKVNDTVAEVAQIVEMVEQQSDGIARSTSLIHDNAIRVKDELTGFAREARANAKQLVDAQQTMAKMELLSNKMFDQLVHSGFAHQDQRYVELAIQTRDEVQQLIEGAIARGEIGMDDVFDTDYRLIPGSNPERFDNRFNAFADRHLQPIIDRVNASDPSIEGSICSDVNGYLPTHQSSRSKPPRPDDPDWNDRNCRNRRILLDDQTARAVASEAPFMMSVYHLDRGSEAMMVKNVFVPLRINGRRWGNFEIAYVNR</sequence>
<reference evidence="5 6" key="1">
    <citation type="submission" date="2019-12" db="EMBL/GenBank/DDBJ databases">
        <authorList>
            <person name="Huq M.A."/>
        </authorList>
    </citation>
    <scope>NUCLEOTIDE SEQUENCE [LARGE SCALE GENOMIC DNA]</scope>
    <source>
        <strain evidence="5 6">MAH-20</strain>
    </source>
</reference>
<name>A0A6I4IYZ0_9SPHN</name>
<dbReference type="GO" id="GO:0007165">
    <property type="term" value="P:signal transduction"/>
    <property type="evidence" value="ECO:0007669"/>
    <property type="project" value="UniProtKB-KW"/>
</dbReference>
<feature type="domain" description="Methyl-accepting transducer" evidence="4">
    <location>
        <begin position="20"/>
        <end position="267"/>
    </location>
</feature>
<dbReference type="RefSeq" id="WP_157026374.1">
    <property type="nucleotide sequence ID" value="NZ_WQMS01000006.1"/>
</dbReference>
<keyword evidence="1 2" id="KW-0807">Transducer</keyword>
<keyword evidence="6" id="KW-1185">Reference proteome</keyword>
<gene>
    <name evidence="5" type="ORF">GON01_05730</name>
</gene>
<evidence type="ECO:0000256" key="2">
    <source>
        <dbReference type="PROSITE-ProRule" id="PRU00284"/>
    </source>
</evidence>
<dbReference type="Proteomes" id="UP000441389">
    <property type="component" value="Unassembled WGS sequence"/>
</dbReference>
<dbReference type="AlphaFoldDB" id="A0A6I4IYZ0"/>
<evidence type="ECO:0000256" key="1">
    <source>
        <dbReference type="ARBA" id="ARBA00023224"/>
    </source>
</evidence>
<dbReference type="InterPro" id="IPR004089">
    <property type="entry name" value="MCPsignal_dom"/>
</dbReference>
<dbReference type="SMART" id="SM00283">
    <property type="entry name" value="MA"/>
    <property type="match status" value="1"/>
</dbReference>
<dbReference type="PANTHER" id="PTHR32089:SF112">
    <property type="entry name" value="LYSOZYME-LIKE PROTEIN-RELATED"/>
    <property type="match status" value="1"/>
</dbReference>
<evidence type="ECO:0000313" key="6">
    <source>
        <dbReference type="Proteomes" id="UP000441389"/>
    </source>
</evidence>
<dbReference type="Gene3D" id="1.10.287.950">
    <property type="entry name" value="Methyl-accepting chemotaxis protein"/>
    <property type="match status" value="1"/>
</dbReference>
<accession>A0A6I4IYZ0</accession>
<dbReference type="Pfam" id="PF00015">
    <property type="entry name" value="MCPsignal"/>
    <property type="match status" value="1"/>
</dbReference>
<dbReference type="EMBL" id="WQMS01000006">
    <property type="protein sequence ID" value="MVO77439.1"/>
    <property type="molecule type" value="Genomic_DNA"/>
</dbReference>
<dbReference type="SUPFAM" id="SSF58104">
    <property type="entry name" value="Methyl-accepting chemotaxis protein (MCP) signaling domain"/>
    <property type="match status" value="1"/>
</dbReference>
<feature type="region of interest" description="Disordered" evidence="3">
    <location>
        <begin position="381"/>
        <end position="403"/>
    </location>
</feature>
<protein>
    <submittedName>
        <fullName evidence="5">Chemotaxis protein</fullName>
    </submittedName>
</protein>
<evidence type="ECO:0000313" key="5">
    <source>
        <dbReference type="EMBL" id="MVO77439.1"/>
    </source>
</evidence>
<evidence type="ECO:0000256" key="3">
    <source>
        <dbReference type="SAM" id="MobiDB-lite"/>
    </source>
</evidence>
<comment type="caution">
    <text evidence="5">The sequence shown here is derived from an EMBL/GenBank/DDBJ whole genome shotgun (WGS) entry which is preliminary data.</text>
</comment>
<feature type="compositionally biased region" description="Basic and acidic residues" evidence="3">
    <location>
        <begin position="393"/>
        <end position="403"/>
    </location>
</feature>
<organism evidence="5 6">
    <name type="scientific">Sphingomonas horti</name>
    <dbReference type="NCBI Taxonomy" id="2682842"/>
    <lineage>
        <taxon>Bacteria</taxon>
        <taxon>Pseudomonadati</taxon>
        <taxon>Pseudomonadota</taxon>
        <taxon>Alphaproteobacteria</taxon>
        <taxon>Sphingomonadales</taxon>
        <taxon>Sphingomonadaceae</taxon>
        <taxon>Sphingomonas</taxon>
    </lineage>
</organism>